<evidence type="ECO:0000313" key="3">
    <source>
        <dbReference type="EMBL" id="KAF4483944.1"/>
    </source>
</evidence>
<name>A0A7J6J2R8_COLFN</name>
<evidence type="ECO:0000313" key="4">
    <source>
        <dbReference type="Proteomes" id="UP000011096"/>
    </source>
</evidence>
<comment type="caution">
    <text evidence="3">The sequence shown here is derived from an EMBL/GenBank/DDBJ whole genome shotgun (WGS) entry which is preliminary data.</text>
</comment>
<protein>
    <recommendedName>
        <fullName evidence="2">AMP-activated protein kinase glycogen-binding domain-containing protein</fullName>
    </recommendedName>
</protein>
<feature type="compositionally biased region" description="Basic and acidic residues" evidence="1">
    <location>
        <begin position="560"/>
        <end position="569"/>
    </location>
</feature>
<evidence type="ECO:0000259" key="2">
    <source>
        <dbReference type="Pfam" id="PF16561"/>
    </source>
</evidence>
<dbReference type="Pfam" id="PF16561">
    <property type="entry name" value="AMPK1_CBM"/>
    <property type="match status" value="1"/>
</dbReference>
<gene>
    <name evidence="3" type="ORF">CGGC5_v007576</name>
</gene>
<feature type="region of interest" description="Disordered" evidence="1">
    <location>
        <begin position="429"/>
        <end position="654"/>
    </location>
</feature>
<accession>A0A7J6J2R8</accession>
<dbReference type="GeneID" id="43618285"/>
<dbReference type="Proteomes" id="UP000011096">
    <property type="component" value="Unassembled WGS sequence"/>
</dbReference>
<dbReference type="AlphaFoldDB" id="A0A7J6J2R8"/>
<dbReference type="SUPFAM" id="SSF81296">
    <property type="entry name" value="E set domains"/>
    <property type="match status" value="1"/>
</dbReference>
<reference evidence="3 4" key="2">
    <citation type="submission" date="2020-04" db="EMBL/GenBank/DDBJ databases">
        <title>Genome sequencing and assembly of multiple isolates from the Colletotrichum gloeosporioides species complex.</title>
        <authorList>
            <person name="Gan P."/>
            <person name="Shirasu K."/>
        </authorList>
    </citation>
    <scope>NUCLEOTIDE SEQUENCE [LARGE SCALE GENOMIC DNA]</scope>
    <source>
        <strain evidence="3 4">Nara gc5</strain>
    </source>
</reference>
<dbReference type="Gene3D" id="2.60.40.10">
    <property type="entry name" value="Immunoglobulins"/>
    <property type="match status" value="1"/>
</dbReference>
<dbReference type="InParanoid" id="A0A7J6J2R8"/>
<feature type="compositionally biased region" description="Polar residues" evidence="1">
    <location>
        <begin position="586"/>
        <end position="595"/>
    </location>
</feature>
<dbReference type="OrthoDB" id="5350410at2759"/>
<dbReference type="InterPro" id="IPR013783">
    <property type="entry name" value="Ig-like_fold"/>
</dbReference>
<dbReference type="EMBL" id="ANPB02000004">
    <property type="protein sequence ID" value="KAF4483944.1"/>
    <property type="molecule type" value="Genomic_DNA"/>
</dbReference>
<organism evidence="3 4">
    <name type="scientific">Colletotrichum fructicola (strain Nara gc5)</name>
    <name type="common">Anthracnose fungus</name>
    <name type="synonym">Colletotrichum gloeosporioides (strain Nara gc5)</name>
    <dbReference type="NCBI Taxonomy" id="1213859"/>
    <lineage>
        <taxon>Eukaryota</taxon>
        <taxon>Fungi</taxon>
        <taxon>Dikarya</taxon>
        <taxon>Ascomycota</taxon>
        <taxon>Pezizomycotina</taxon>
        <taxon>Sordariomycetes</taxon>
        <taxon>Hypocreomycetidae</taxon>
        <taxon>Glomerellales</taxon>
        <taxon>Glomerellaceae</taxon>
        <taxon>Colletotrichum</taxon>
        <taxon>Colletotrichum gloeosporioides species complex</taxon>
    </lineage>
</organism>
<dbReference type="RefSeq" id="XP_031886761.2">
    <property type="nucleotide sequence ID" value="XM_032034267.2"/>
</dbReference>
<evidence type="ECO:0000256" key="1">
    <source>
        <dbReference type="SAM" id="MobiDB-lite"/>
    </source>
</evidence>
<keyword evidence="4" id="KW-1185">Reference proteome</keyword>
<feature type="domain" description="AMP-activated protein kinase glycogen-binding" evidence="2">
    <location>
        <begin position="137"/>
        <end position="226"/>
    </location>
</feature>
<dbReference type="InterPro" id="IPR032640">
    <property type="entry name" value="AMPK1_CBM"/>
</dbReference>
<proteinExistence type="predicted"/>
<feature type="compositionally biased region" description="Polar residues" evidence="1">
    <location>
        <begin position="640"/>
        <end position="653"/>
    </location>
</feature>
<feature type="compositionally biased region" description="Basic and acidic residues" evidence="1">
    <location>
        <begin position="508"/>
        <end position="522"/>
    </location>
</feature>
<dbReference type="InterPro" id="IPR014756">
    <property type="entry name" value="Ig_E-set"/>
</dbReference>
<reference evidence="3 4" key="1">
    <citation type="submission" date="2012-08" db="EMBL/GenBank/DDBJ databases">
        <authorList>
            <person name="Gan P.H.P."/>
            <person name="Ikeda K."/>
            <person name="Irieda H."/>
            <person name="Narusaka M."/>
            <person name="O'Connell R.J."/>
            <person name="Narusaka Y."/>
            <person name="Takano Y."/>
            <person name="Kubo Y."/>
            <person name="Shirasu K."/>
        </authorList>
    </citation>
    <scope>NUCLEOTIDE SEQUENCE [LARGE SCALE GENOMIC DNA]</scope>
    <source>
        <strain evidence="3 4">Nara gc5</strain>
    </source>
</reference>
<feature type="compositionally biased region" description="Low complexity" evidence="1">
    <location>
        <begin position="608"/>
        <end position="622"/>
    </location>
</feature>
<dbReference type="CDD" id="cd02859">
    <property type="entry name" value="E_set_AMPKbeta_like_N"/>
    <property type="match status" value="1"/>
</dbReference>
<sequence length="723" mass="78670">MQLKLQLSGWPASTELERRREVVDNLVPYLSVILCLSQVSRQSWAIKLMRGGSLMAATTSNRSSFSLCLSECWWHLLFRSVRRISPVPRKAAAPKPKNTRLPGNCSNDRVGGVISAFFHTSNLRIPCRGNQHPKMVSVTISYRQPGTQPPIFVAGSFSDPQWQPLEMQFTTDEGGEHTFFKSVEVPPSSQIQYKFRVGLGDWWVLNQSATTVTDDSGNQNNVLTAPASQEFTEMNGVKTNGEQQNHQTDSNSTKMDASTIAAAHSTAQLEPKPKMIDHLKDEERQRLSSTPIGKVAEAAAEVADTAEKLDAEDNTARLTPLARIKDEERKRLSSTPIEQVATTAAEVADTAEMLDADQDFDDKDLADDGPPPLFAHEALGPYEPPSDSEGATKEYEHHGTVEYDVDKYDLNDPALERLPSKREEILNTVRNVETGRNEDQTYFHGTPMSPIVGSRKAGLDPYEEAVISPGPSSPGVGKKLELPRKKQGSMVSERSLASLGSIVEEEGKDSPGLDEANRETEGPVRVPSPAVRPTPNVFNSPASDEDEGVVMKGSKSKSKKSGEPGRSESPDYNGNTNGKHSRDLSPKTQPAQPDSPSIHVQPPDDAAESSNAAASNSDGKASTTARDESHKGQLKKRGGASSTDRPGTPSSIHSVADSKGNWLSAFFRVLFVDWIGGLFSRLFGSKRKAMLATSTAAIVAGVAWWKFALDGDLSWLETRLAAL</sequence>